<dbReference type="OrthoDB" id="5186446at2"/>
<dbReference type="InterPro" id="IPR012349">
    <property type="entry name" value="Split_barrel_FMN-bd"/>
</dbReference>
<dbReference type="RefSeq" id="WP_020642129.1">
    <property type="nucleotide sequence ID" value="NZ_QHHU01000025.1"/>
</dbReference>
<gene>
    <name evidence="1" type="ORF">DMA12_19450</name>
</gene>
<dbReference type="Proteomes" id="UP000286716">
    <property type="component" value="Unassembled WGS sequence"/>
</dbReference>
<dbReference type="NCBIfam" id="TIGR00026">
    <property type="entry name" value="hi_GC_TIGR00026"/>
    <property type="match status" value="1"/>
</dbReference>
<evidence type="ECO:0000313" key="2">
    <source>
        <dbReference type="Proteomes" id="UP000286716"/>
    </source>
</evidence>
<dbReference type="EMBL" id="QHHU01000025">
    <property type="protein sequence ID" value="RSM43426.1"/>
    <property type="molecule type" value="Genomic_DNA"/>
</dbReference>
<reference evidence="1 2" key="1">
    <citation type="submission" date="2018-05" db="EMBL/GenBank/DDBJ databases">
        <title>Evolution of GPA BGCs.</title>
        <authorList>
            <person name="Waglechner N."/>
            <person name="Wright G.D."/>
        </authorList>
    </citation>
    <scope>NUCLEOTIDE SEQUENCE [LARGE SCALE GENOMIC DNA]</scope>
    <source>
        <strain evidence="1 2">DSM 5908</strain>
    </source>
</reference>
<dbReference type="InterPro" id="IPR004378">
    <property type="entry name" value="F420H2_quin_Rdtase"/>
</dbReference>
<sequence>MNDTRYIQPGKSTDIFNKVVAKLTELGVSVWGSRVLTVVGRKSGEPRSTPVNLLTVDGVRYLVAPRGETQWVRNLRAAGQGTLRVGRRVETFTFRELGHDEKPGILRAYLKRWKFEVGVFFDGVDDKASDEKLREIAPGYPIFEIFTK</sequence>
<evidence type="ECO:0000313" key="1">
    <source>
        <dbReference type="EMBL" id="RSM43426.1"/>
    </source>
</evidence>
<name>A0A428WK45_AMYBA</name>
<organism evidence="1 2">
    <name type="scientific">Amycolatopsis balhimycina DSM 5908</name>
    <dbReference type="NCBI Taxonomy" id="1081091"/>
    <lineage>
        <taxon>Bacteria</taxon>
        <taxon>Bacillati</taxon>
        <taxon>Actinomycetota</taxon>
        <taxon>Actinomycetes</taxon>
        <taxon>Pseudonocardiales</taxon>
        <taxon>Pseudonocardiaceae</taxon>
        <taxon>Amycolatopsis</taxon>
    </lineage>
</organism>
<dbReference type="AlphaFoldDB" id="A0A428WK45"/>
<accession>A0A428WK45</accession>
<dbReference type="Gene3D" id="2.30.110.10">
    <property type="entry name" value="Electron Transport, Fmn-binding Protein, Chain A"/>
    <property type="match status" value="1"/>
</dbReference>
<proteinExistence type="predicted"/>
<comment type="caution">
    <text evidence="1">The sequence shown here is derived from an EMBL/GenBank/DDBJ whole genome shotgun (WGS) entry which is preliminary data.</text>
</comment>
<protein>
    <submittedName>
        <fullName evidence="1">Nitroreductase family deazaflavin-dependent oxidoreductase</fullName>
    </submittedName>
</protein>
<dbReference type="Pfam" id="PF04075">
    <property type="entry name" value="F420H2_quin_red"/>
    <property type="match status" value="1"/>
</dbReference>
<keyword evidence="2" id="KW-1185">Reference proteome</keyword>
<dbReference type="GO" id="GO:0016491">
    <property type="term" value="F:oxidoreductase activity"/>
    <property type="evidence" value="ECO:0007669"/>
    <property type="project" value="InterPro"/>
</dbReference>